<protein>
    <submittedName>
        <fullName evidence="1">Uncharacterized protein</fullName>
    </submittedName>
</protein>
<accession>A0A937K2K4</accession>
<sequence>MQNVVHNYYKRQFDDFTVLVQVNPVTYKGMELTIHKNGEIEKRKMEFDEEIYDDLAADEFQESSSLEFNLYLKGLVKGGEK</sequence>
<dbReference type="Proteomes" id="UP000659388">
    <property type="component" value="Unassembled WGS sequence"/>
</dbReference>
<dbReference type="RefSeq" id="WP_202246484.1">
    <property type="nucleotide sequence ID" value="NZ_JAESIY010000015.1"/>
</dbReference>
<name>A0A937K2K4_9BACT</name>
<gene>
    <name evidence="1" type="ORF">JL102_21245</name>
</gene>
<comment type="caution">
    <text evidence="1">The sequence shown here is derived from an EMBL/GenBank/DDBJ whole genome shotgun (WGS) entry which is preliminary data.</text>
</comment>
<evidence type="ECO:0000313" key="2">
    <source>
        <dbReference type="Proteomes" id="UP000659388"/>
    </source>
</evidence>
<reference evidence="1" key="1">
    <citation type="submission" date="2021-01" db="EMBL/GenBank/DDBJ databases">
        <title>Fulvivirga kasyanovii gen. nov., sp nov., a novel member of the phylum Bacteroidetes isolated from seawater in a mussel farm.</title>
        <authorList>
            <person name="Zhao L.-H."/>
            <person name="Wang Z.-J."/>
        </authorList>
    </citation>
    <scope>NUCLEOTIDE SEQUENCE</scope>
    <source>
        <strain evidence="1">2943</strain>
    </source>
</reference>
<dbReference type="EMBL" id="JAESIY010000015">
    <property type="protein sequence ID" value="MBL3658691.1"/>
    <property type="molecule type" value="Genomic_DNA"/>
</dbReference>
<dbReference type="AlphaFoldDB" id="A0A937K2K4"/>
<evidence type="ECO:0000313" key="1">
    <source>
        <dbReference type="EMBL" id="MBL3658691.1"/>
    </source>
</evidence>
<keyword evidence="2" id="KW-1185">Reference proteome</keyword>
<organism evidence="1 2">
    <name type="scientific">Fulvivirga sediminis</name>
    <dbReference type="NCBI Taxonomy" id="2803949"/>
    <lineage>
        <taxon>Bacteria</taxon>
        <taxon>Pseudomonadati</taxon>
        <taxon>Bacteroidota</taxon>
        <taxon>Cytophagia</taxon>
        <taxon>Cytophagales</taxon>
        <taxon>Fulvivirgaceae</taxon>
        <taxon>Fulvivirga</taxon>
    </lineage>
</organism>
<proteinExistence type="predicted"/>